<keyword evidence="3 8" id="KW-1134">Transmembrane beta strand</keyword>
<feature type="chain" id="PRO_5038385589" evidence="10">
    <location>
        <begin position="25"/>
        <end position="1024"/>
    </location>
</feature>
<keyword evidence="10" id="KW-0732">Signal</keyword>
<evidence type="ECO:0000256" key="7">
    <source>
        <dbReference type="ARBA" id="ARBA00023237"/>
    </source>
</evidence>
<keyword evidence="7 8" id="KW-0998">Cell outer membrane</keyword>
<comment type="subcellular location">
    <subcellularLocation>
        <location evidence="1 8">Cell outer membrane</location>
        <topology evidence="1 8">Multi-pass membrane protein</topology>
    </subcellularLocation>
</comment>
<evidence type="ECO:0000256" key="9">
    <source>
        <dbReference type="RuleBase" id="RU003357"/>
    </source>
</evidence>
<dbReference type="Pfam" id="PF07715">
    <property type="entry name" value="Plug"/>
    <property type="match status" value="1"/>
</dbReference>
<keyword evidence="6 8" id="KW-0472">Membrane</keyword>
<dbReference type="EMBL" id="DXCK01000043">
    <property type="protein sequence ID" value="HIZ01161.1"/>
    <property type="molecule type" value="Genomic_DNA"/>
</dbReference>
<dbReference type="Gene3D" id="2.40.170.20">
    <property type="entry name" value="TonB-dependent receptor, beta-barrel domain"/>
    <property type="match status" value="1"/>
</dbReference>
<keyword evidence="13" id="KW-0675">Receptor</keyword>
<keyword evidence="2 8" id="KW-0813">Transport</keyword>
<dbReference type="InterPro" id="IPR023997">
    <property type="entry name" value="TonB-dep_OMP_SusC/RagA_CS"/>
</dbReference>
<evidence type="ECO:0000259" key="12">
    <source>
        <dbReference type="Pfam" id="PF07715"/>
    </source>
</evidence>
<dbReference type="InterPro" id="IPR037066">
    <property type="entry name" value="Plug_dom_sf"/>
</dbReference>
<evidence type="ECO:0000256" key="2">
    <source>
        <dbReference type="ARBA" id="ARBA00022448"/>
    </source>
</evidence>
<dbReference type="Gene3D" id="2.60.40.1120">
    <property type="entry name" value="Carboxypeptidase-like, regulatory domain"/>
    <property type="match status" value="1"/>
</dbReference>
<evidence type="ECO:0000259" key="11">
    <source>
        <dbReference type="Pfam" id="PF00593"/>
    </source>
</evidence>
<reference evidence="13" key="1">
    <citation type="journal article" date="2021" name="PeerJ">
        <title>Extensive microbial diversity within the chicken gut microbiome revealed by metagenomics and culture.</title>
        <authorList>
            <person name="Gilroy R."/>
            <person name="Ravi A."/>
            <person name="Getino M."/>
            <person name="Pursley I."/>
            <person name="Horton D.L."/>
            <person name="Alikhan N.F."/>
            <person name="Baker D."/>
            <person name="Gharbi K."/>
            <person name="Hall N."/>
            <person name="Watson M."/>
            <person name="Adriaenssens E.M."/>
            <person name="Foster-Nyarko E."/>
            <person name="Jarju S."/>
            <person name="Secka A."/>
            <person name="Antonio M."/>
            <person name="Oren A."/>
            <person name="Chaudhuri R.R."/>
            <person name="La Ragione R."/>
            <person name="Hildebrand F."/>
            <person name="Pallen M.J."/>
        </authorList>
    </citation>
    <scope>NUCLEOTIDE SEQUENCE</scope>
    <source>
        <strain evidence="13">ChiHjej12B11-24981</strain>
    </source>
</reference>
<dbReference type="InterPro" id="IPR012910">
    <property type="entry name" value="Plug_dom"/>
</dbReference>
<evidence type="ECO:0000313" key="13">
    <source>
        <dbReference type="EMBL" id="HIZ01161.1"/>
    </source>
</evidence>
<dbReference type="Gene3D" id="2.170.130.10">
    <property type="entry name" value="TonB-dependent receptor, plug domain"/>
    <property type="match status" value="1"/>
</dbReference>
<dbReference type="SUPFAM" id="SSF56935">
    <property type="entry name" value="Porins"/>
    <property type="match status" value="1"/>
</dbReference>
<dbReference type="Pfam" id="PF00593">
    <property type="entry name" value="TonB_dep_Rec_b-barrel"/>
    <property type="match status" value="1"/>
</dbReference>
<dbReference type="InterPro" id="IPR023996">
    <property type="entry name" value="TonB-dep_OMP_SusC/RagA"/>
</dbReference>
<dbReference type="Proteomes" id="UP000824023">
    <property type="component" value="Unassembled WGS sequence"/>
</dbReference>
<sequence length="1024" mass="114663">MMGNIKLRICTFVVLLFAGLTVFAQQMQVKGTVVDKATGEAIIGASVVEEGTRNGVITDFDGKFAFSVAPDAKVTISYIGYKTVTVKATPSLRIEMEEDNAMLEEVVVTGYMTEKKASLTGSVSVVKMEDVADIPTGNVMSSLQGRVAGMNITNDGTPGGMNTSTLVRGTTTINNSSPLYVIDGVQTRDNIASILSSNDVESIQVLKDAASAAIYGAQAANGVIIITTKRAKEGDVKVNFDMSLSAQTFATGFDMLNTQQWGEVYWQAYHNTYGTYPTSAVYGSGDTPVIQEYYYDQNGIRIRTGNTDWAKEIYSTALMQNYNLSLSKGFKDGNVALTMNYMDQDGLVRNSDFRRFNTRLTSDFRFLNNKVRVGESFAITYYTRHLNPSGIEEQVIKQHPAIPVYDENGGYAGGYVDVLGDTPNLIRLTDNEANNRHRNWRLFGNTYLEVEPIKNLLYRSNFGVNYSDGFNSVFIPKWQEGSRTVDTNELNVDNSYSLQWIWSNTVNYSFNINDHSLTALVGMEAKKEYGESLRGFGEGLVIEDIDYRYLDAITSGAVVGNNASEYALVSYFGKINYDWNNRYLASFTLRRDASSRFGMNHNSAIFPSASIGWRISQEKFLKDTSNWLDDLKLRASWGINGNDMIDNTATYDKFLMSLNNASYNITGDGATLAPGAYKTASANNDLRWEQTEQWNFGIDATFLKGRLGLTFDWFKKMTTDMLIQRPYIGVIGEGGYYWYNGISMNNNGIEATLTWRDQVKDFSYDIAFNLSYYKNKITDLPEDIYWTYGGGNGVDKTIVGQPYGSWMGYVTNGVFRTQAEVDEYKAKYDVQLGEPGVGRLRYEDVDKNGIINTSDQTWLGSDKPKVIAGLNLGASYKGFDLSLFFNGMIRDVYNNSKLYTNFFQLWTGNHSTRLLEAMNAWTAYEQTGVYNSDIPALTVVDNNNESRLSTYYIENGSYIKLKTLTLGYTFPEWMMKKAHLSNLRLYFQAQNLFTITGYTGADPEGLGYTYPQPRMFTFGLTVGF</sequence>
<evidence type="ECO:0000256" key="6">
    <source>
        <dbReference type="ARBA" id="ARBA00023136"/>
    </source>
</evidence>
<dbReference type="InterPro" id="IPR039426">
    <property type="entry name" value="TonB-dep_rcpt-like"/>
</dbReference>
<evidence type="ECO:0000256" key="8">
    <source>
        <dbReference type="PROSITE-ProRule" id="PRU01360"/>
    </source>
</evidence>
<dbReference type="NCBIfam" id="TIGR04057">
    <property type="entry name" value="SusC_RagA_signa"/>
    <property type="match status" value="1"/>
</dbReference>
<dbReference type="GO" id="GO:0009279">
    <property type="term" value="C:cell outer membrane"/>
    <property type="evidence" value="ECO:0007669"/>
    <property type="project" value="UniProtKB-SubCell"/>
</dbReference>
<dbReference type="Pfam" id="PF13715">
    <property type="entry name" value="CarbopepD_reg_2"/>
    <property type="match status" value="1"/>
</dbReference>
<dbReference type="InterPro" id="IPR008969">
    <property type="entry name" value="CarboxyPept-like_regulatory"/>
</dbReference>
<evidence type="ECO:0000256" key="5">
    <source>
        <dbReference type="ARBA" id="ARBA00023077"/>
    </source>
</evidence>
<keyword evidence="5 9" id="KW-0798">TonB box</keyword>
<gene>
    <name evidence="13" type="ORF">H9819_02775</name>
</gene>
<dbReference type="InterPro" id="IPR000531">
    <property type="entry name" value="Beta-barrel_TonB"/>
</dbReference>
<dbReference type="PROSITE" id="PS52016">
    <property type="entry name" value="TONB_DEPENDENT_REC_3"/>
    <property type="match status" value="1"/>
</dbReference>
<feature type="signal peptide" evidence="10">
    <location>
        <begin position="1"/>
        <end position="24"/>
    </location>
</feature>
<dbReference type="SUPFAM" id="SSF49464">
    <property type="entry name" value="Carboxypeptidase regulatory domain-like"/>
    <property type="match status" value="1"/>
</dbReference>
<proteinExistence type="inferred from homology"/>
<dbReference type="NCBIfam" id="TIGR04056">
    <property type="entry name" value="OMP_RagA_SusC"/>
    <property type="match status" value="1"/>
</dbReference>
<evidence type="ECO:0000256" key="4">
    <source>
        <dbReference type="ARBA" id="ARBA00022692"/>
    </source>
</evidence>
<evidence type="ECO:0000313" key="14">
    <source>
        <dbReference type="Proteomes" id="UP000824023"/>
    </source>
</evidence>
<evidence type="ECO:0000256" key="10">
    <source>
        <dbReference type="SAM" id="SignalP"/>
    </source>
</evidence>
<organism evidence="13 14">
    <name type="scientific">Candidatus Bacteroides merdipullorum</name>
    <dbReference type="NCBI Taxonomy" id="2838474"/>
    <lineage>
        <taxon>Bacteria</taxon>
        <taxon>Pseudomonadati</taxon>
        <taxon>Bacteroidota</taxon>
        <taxon>Bacteroidia</taxon>
        <taxon>Bacteroidales</taxon>
        <taxon>Bacteroidaceae</taxon>
        <taxon>Bacteroides</taxon>
    </lineage>
</organism>
<name>A0A9D2CW85_9BACE</name>
<evidence type="ECO:0000256" key="1">
    <source>
        <dbReference type="ARBA" id="ARBA00004571"/>
    </source>
</evidence>
<feature type="domain" description="TonB-dependent receptor plug" evidence="12">
    <location>
        <begin position="116"/>
        <end position="223"/>
    </location>
</feature>
<comment type="similarity">
    <text evidence="8 9">Belongs to the TonB-dependent receptor family.</text>
</comment>
<dbReference type="AlphaFoldDB" id="A0A9D2CW85"/>
<keyword evidence="4 8" id="KW-0812">Transmembrane</keyword>
<protein>
    <submittedName>
        <fullName evidence="13">TonB-dependent receptor</fullName>
    </submittedName>
</protein>
<dbReference type="InterPro" id="IPR036942">
    <property type="entry name" value="Beta-barrel_TonB_sf"/>
</dbReference>
<evidence type="ECO:0000256" key="3">
    <source>
        <dbReference type="ARBA" id="ARBA00022452"/>
    </source>
</evidence>
<reference evidence="13" key="2">
    <citation type="submission" date="2021-04" db="EMBL/GenBank/DDBJ databases">
        <authorList>
            <person name="Gilroy R."/>
        </authorList>
    </citation>
    <scope>NUCLEOTIDE SEQUENCE</scope>
    <source>
        <strain evidence="13">ChiHjej12B11-24981</strain>
    </source>
</reference>
<accession>A0A9D2CW85</accession>
<comment type="caution">
    <text evidence="13">The sequence shown here is derived from an EMBL/GenBank/DDBJ whole genome shotgun (WGS) entry which is preliminary data.</text>
</comment>
<feature type="domain" description="TonB-dependent receptor-like beta-barrel" evidence="11">
    <location>
        <begin position="420"/>
        <end position="886"/>
    </location>
</feature>